<comment type="subcellular location">
    <subcellularLocation>
        <location evidence="1">Nucleus</location>
    </subcellularLocation>
</comment>
<dbReference type="AlphaFoldDB" id="A0A9L0I648"/>
<organism evidence="13 14">
    <name type="scientific">Equus asinus</name>
    <name type="common">Donkey</name>
    <name type="synonym">Equus africanus asinus</name>
    <dbReference type="NCBI Taxonomy" id="9793"/>
    <lineage>
        <taxon>Eukaryota</taxon>
        <taxon>Metazoa</taxon>
        <taxon>Chordata</taxon>
        <taxon>Craniata</taxon>
        <taxon>Vertebrata</taxon>
        <taxon>Euteleostomi</taxon>
        <taxon>Mammalia</taxon>
        <taxon>Eutheria</taxon>
        <taxon>Laurasiatheria</taxon>
        <taxon>Perissodactyla</taxon>
        <taxon>Equidae</taxon>
        <taxon>Equus</taxon>
    </lineage>
</organism>
<dbReference type="PANTHER" id="PTHR23226:SF409">
    <property type="entry name" value="ZINC FINGER PROTEIN 275"/>
    <property type="match status" value="1"/>
</dbReference>
<keyword evidence="9" id="KW-0539">Nucleus</keyword>
<evidence type="ECO:0000256" key="9">
    <source>
        <dbReference type="ARBA" id="ARBA00023242"/>
    </source>
</evidence>
<evidence type="ECO:0000256" key="2">
    <source>
        <dbReference type="ARBA" id="ARBA00006991"/>
    </source>
</evidence>
<feature type="domain" description="C2H2-type" evidence="12">
    <location>
        <begin position="530"/>
        <end position="557"/>
    </location>
</feature>
<reference evidence="13 14" key="1">
    <citation type="journal article" date="2020" name="Nat. Commun.">
        <title>Donkey genomes provide new insights into domestication and selection for coat color.</title>
        <authorList>
            <person name="Wang"/>
            <person name="C."/>
            <person name="Li"/>
            <person name="H."/>
            <person name="Guo"/>
            <person name="Y."/>
            <person name="Huang"/>
            <person name="J."/>
            <person name="Sun"/>
            <person name="Y."/>
            <person name="Min"/>
            <person name="J."/>
            <person name="Wang"/>
            <person name="J."/>
            <person name="Fang"/>
            <person name="X."/>
            <person name="Zhao"/>
            <person name="Z."/>
            <person name="Wang"/>
            <person name="S."/>
            <person name="Zhang"/>
            <person name="Y."/>
            <person name="Liu"/>
            <person name="Q."/>
            <person name="Jiang"/>
            <person name="Q."/>
            <person name="Wang"/>
            <person name="X."/>
            <person name="Guo"/>
            <person name="Y."/>
            <person name="Yang"/>
            <person name="C."/>
            <person name="Wang"/>
            <person name="Y."/>
            <person name="Tian"/>
            <person name="F."/>
            <person name="Zhuang"/>
            <person name="G."/>
            <person name="Fan"/>
            <person name="Y."/>
            <person name="Gao"/>
            <person name="Q."/>
            <person name="Li"/>
            <person name="Y."/>
            <person name="Ju"/>
            <person name="Z."/>
            <person name="Li"/>
            <person name="J."/>
            <person name="Li"/>
            <person name="R."/>
            <person name="Hou"/>
            <person name="M."/>
            <person name="Yang"/>
            <person name="G."/>
            <person name="Liu"/>
            <person name="G."/>
            <person name="Liu"/>
            <person name="W."/>
            <person name="Guo"/>
            <person name="J."/>
            <person name="Pan"/>
            <person name="S."/>
            <person name="Fan"/>
            <person name="G."/>
            <person name="Zhang"/>
            <person name="W."/>
            <person name="Zhang"/>
            <person name="R."/>
            <person name="Yu"/>
            <person name="J."/>
            <person name="Zhang"/>
            <person name="X."/>
            <person name="Yin"/>
            <person name="Q."/>
            <person name="Ji"/>
            <person name="C."/>
            <person name="Jin"/>
            <person name="Y."/>
            <person name="Yue"/>
            <person name="G."/>
            <person name="Liu"/>
            <person name="M."/>
            <person name="Xu"/>
            <person name="J."/>
            <person name="Liu"/>
            <person name="S."/>
            <person name="Jordana"/>
            <person name="J."/>
            <person name="Noce"/>
            <person name="A."/>
            <person name="Amills"/>
            <person name="M."/>
            <person name="Wu"/>
            <person name="D.D."/>
            <person name="Li"/>
            <person name="S."/>
            <person name="Zhou"/>
            <person name="X. and Zhong"/>
            <person name="J."/>
        </authorList>
    </citation>
    <scope>NUCLEOTIDE SEQUENCE [LARGE SCALE GENOMIC DNA]</scope>
</reference>
<dbReference type="FunFam" id="3.30.160.60:FF:002343">
    <property type="entry name" value="Zinc finger protein 33A"/>
    <property type="match status" value="2"/>
</dbReference>
<dbReference type="GO" id="GO:0000978">
    <property type="term" value="F:RNA polymerase II cis-regulatory region sequence-specific DNA binding"/>
    <property type="evidence" value="ECO:0007669"/>
    <property type="project" value="TreeGrafter"/>
</dbReference>
<dbReference type="InterPro" id="IPR036236">
    <property type="entry name" value="Znf_C2H2_sf"/>
</dbReference>
<evidence type="ECO:0000256" key="10">
    <source>
        <dbReference type="PROSITE-ProRule" id="PRU00042"/>
    </source>
</evidence>
<dbReference type="Gene3D" id="3.30.160.60">
    <property type="entry name" value="Classic Zinc Finger"/>
    <property type="match status" value="4"/>
</dbReference>
<keyword evidence="5 10" id="KW-0863">Zinc-finger</keyword>
<feature type="region of interest" description="Disordered" evidence="11">
    <location>
        <begin position="1"/>
        <end position="172"/>
    </location>
</feature>
<dbReference type="InterPro" id="IPR013087">
    <property type="entry name" value="Znf_C2H2_type"/>
</dbReference>
<evidence type="ECO:0000256" key="8">
    <source>
        <dbReference type="ARBA" id="ARBA00023163"/>
    </source>
</evidence>
<dbReference type="PROSITE" id="PS00028">
    <property type="entry name" value="ZINC_FINGER_C2H2_1"/>
    <property type="match status" value="3"/>
</dbReference>
<protein>
    <recommendedName>
        <fullName evidence="12">C2H2-type domain-containing protein</fullName>
    </recommendedName>
</protein>
<feature type="region of interest" description="Disordered" evidence="11">
    <location>
        <begin position="183"/>
        <end position="202"/>
    </location>
</feature>
<reference evidence="13" key="3">
    <citation type="submission" date="2025-09" db="UniProtKB">
        <authorList>
            <consortium name="Ensembl"/>
        </authorList>
    </citation>
    <scope>IDENTIFICATION</scope>
</reference>
<accession>A0A9L0I648</accession>
<feature type="compositionally biased region" description="Polar residues" evidence="11">
    <location>
        <begin position="7"/>
        <end position="17"/>
    </location>
</feature>
<evidence type="ECO:0000256" key="3">
    <source>
        <dbReference type="ARBA" id="ARBA00022723"/>
    </source>
</evidence>
<dbReference type="GO" id="GO:0000981">
    <property type="term" value="F:DNA-binding transcription factor activity, RNA polymerase II-specific"/>
    <property type="evidence" value="ECO:0007669"/>
    <property type="project" value="TreeGrafter"/>
</dbReference>
<dbReference type="FunFam" id="3.30.160.60:FF:000200">
    <property type="entry name" value="zinc finger protein 510 isoform X2"/>
    <property type="match status" value="1"/>
</dbReference>
<proteinExistence type="inferred from homology"/>
<dbReference type="Pfam" id="PF00096">
    <property type="entry name" value="zf-C2H2"/>
    <property type="match status" value="4"/>
</dbReference>
<keyword evidence="3" id="KW-0479">Metal-binding</keyword>
<evidence type="ECO:0000313" key="13">
    <source>
        <dbReference type="Ensembl" id="ENSEASP00005035111.1"/>
    </source>
</evidence>
<evidence type="ECO:0000256" key="4">
    <source>
        <dbReference type="ARBA" id="ARBA00022737"/>
    </source>
</evidence>
<evidence type="ECO:0000256" key="6">
    <source>
        <dbReference type="ARBA" id="ARBA00022833"/>
    </source>
</evidence>
<keyword evidence="8" id="KW-0804">Transcription</keyword>
<feature type="domain" description="C2H2-type" evidence="12">
    <location>
        <begin position="474"/>
        <end position="501"/>
    </location>
</feature>
<evidence type="ECO:0000256" key="1">
    <source>
        <dbReference type="ARBA" id="ARBA00004123"/>
    </source>
</evidence>
<dbReference type="GeneTree" id="ENSGT00940000162233"/>
<dbReference type="PANTHER" id="PTHR23226">
    <property type="entry name" value="ZINC FINGER AND SCAN DOMAIN-CONTAINING"/>
    <property type="match status" value="1"/>
</dbReference>
<feature type="domain" description="C2H2-type" evidence="12">
    <location>
        <begin position="446"/>
        <end position="473"/>
    </location>
</feature>
<evidence type="ECO:0000256" key="7">
    <source>
        <dbReference type="ARBA" id="ARBA00023015"/>
    </source>
</evidence>
<evidence type="ECO:0000313" key="14">
    <source>
        <dbReference type="Proteomes" id="UP000694387"/>
    </source>
</evidence>
<dbReference type="SUPFAM" id="SSF57667">
    <property type="entry name" value="beta-beta-alpha zinc fingers"/>
    <property type="match status" value="3"/>
</dbReference>
<keyword evidence="14" id="KW-1185">Reference proteome</keyword>
<keyword evidence="7" id="KW-0805">Transcription regulation</keyword>
<feature type="domain" description="C2H2-type" evidence="12">
    <location>
        <begin position="502"/>
        <end position="529"/>
    </location>
</feature>
<dbReference type="GO" id="GO:0008270">
    <property type="term" value="F:zinc ion binding"/>
    <property type="evidence" value="ECO:0007669"/>
    <property type="project" value="UniProtKB-KW"/>
</dbReference>
<evidence type="ECO:0000256" key="11">
    <source>
        <dbReference type="SAM" id="MobiDB-lite"/>
    </source>
</evidence>
<dbReference type="SMART" id="SM00355">
    <property type="entry name" value="ZnF_C2H2"/>
    <property type="match status" value="4"/>
</dbReference>
<name>A0A9L0I648_EQUAS</name>
<evidence type="ECO:0000256" key="5">
    <source>
        <dbReference type="ARBA" id="ARBA00022771"/>
    </source>
</evidence>
<feature type="compositionally biased region" description="Gly residues" evidence="11">
    <location>
        <begin position="90"/>
        <end position="107"/>
    </location>
</feature>
<reference evidence="13" key="2">
    <citation type="submission" date="2025-08" db="UniProtKB">
        <authorList>
            <consortium name="Ensembl"/>
        </authorList>
    </citation>
    <scope>IDENTIFICATION</scope>
</reference>
<dbReference type="FunFam" id="3.30.160.60:FF:000848">
    <property type="entry name" value="Zinc finger protein 35"/>
    <property type="match status" value="1"/>
</dbReference>
<gene>
    <name evidence="13" type="primary">LOC106827072</name>
</gene>
<keyword evidence="6" id="KW-0862">Zinc</keyword>
<dbReference type="PROSITE" id="PS50157">
    <property type="entry name" value="ZINC_FINGER_C2H2_2"/>
    <property type="match status" value="4"/>
</dbReference>
<dbReference type="Proteomes" id="UP000694387">
    <property type="component" value="Chromosome X"/>
</dbReference>
<dbReference type="GO" id="GO:0005634">
    <property type="term" value="C:nucleus"/>
    <property type="evidence" value="ECO:0007669"/>
    <property type="project" value="UniProtKB-SubCell"/>
</dbReference>
<evidence type="ECO:0000259" key="12">
    <source>
        <dbReference type="PROSITE" id="PS50157"/>
    </source>
</evidence>
<comment type="similarity">
    <text evidence="2">Belongs to the krueppel C2H2-type zinc-finger protein family.</text>
</comment>
<keyword evidence="4" id="KW-0677">Repeat</keyword>
<feature type="compositionally biased region" description="Low complexity" evidence="11">
    <location>
        <begin position="160"/>
        <end position="169"/>
    </location>
</feature>
<feature type="compositionally biased region" description="Basic and acidic residues" evidence="11">
    <location>
        <begin position="75"/>
        <end position="89"/>
    </location>
</feature>
<dbReference type="Ensembl" id="ENSEAST00005041578.1">
    <property type="protein sequence ID" value="ENSEASP00005035111.1"/>
    <property type="gene ID" value="ENSEASG00005034878.1"/>
</dbReference>
<sequence length="557" mass="60911">MCRALTLQLTSQNNSPTEPDPCPLTPAPETTTRVGWGGPAPKWPRPSAAVAGSTATGVFSLWGSKRSGSVAWGTEGREAPRLRSDDRAGRAGGRPGRGRSGLGGGGKPDPATGREEPTRLSAPSAFRATRPGKRSHVPVVLISPQREARQNHRAGQAPCSPLAAAASTPIPAPTKRLLRLRRAPTSGPRAAGSGKCSADPGGGASSRCLLLSAQGRRTAGVAVREAGLGIRRDAGVGGARVNGLASPKVEWQDRGGSGCVAETSARLHAPAYVPWAPIVSLRNSRCEASGGDLHPLSGAETGWQRPEFWQVDDQIHNHKESQDKPLWQTAFIHKETVKDERGQEFRTCRKIIYPSPDFVSIRQRLPKYYSWGRSSKHNLNFLSQNRSYVRKKDDECKAYWKLCFHSNLDKAQPGETFFEPNQRGKALHHKQSLNKSRRIQTGEKLYECSECGKVFIQKANLVVHQRTHTGEKPYECCECAKAFSQKSTLIAHQRTHTGEKPYECSECGKTFIQKSTLIKHQRTRTGEKPYECRECGKAFSGKTALVKHQRSHSGDQT</sequence>